<name>A0A0S4M4U0_9BURK</name>
<keyword evidence="2" id="KW-1185">Reference proteome</keyword>
<proteinExistence type="predicted"/>
<evidence type="ECO:0000313" key="2">
    <source>
        <dbReference type="Proteomes" id="UP000198651"/>
    </source>
</evidence>
<reference evidence="2" key="1">
    <citation type="submission" date="2015-11" db="EMBL/GenBank/DDBJ databases">
        <authorList>
            <person name="Seth-Smith H.M.B."/>
        </authorList>
    </citation>
    <scope>NUCLEOTIDE SEQUENCE [LARGE SCALE GENOMIC DNA]</scope>
    <source>
        <strain evidence="2">2013Ark11</strain>
    </source>
</reference>
<dbReference type="RefSeq" id="WP_092490547.1">
    <property type="nucleotide sequence ID" value="NZ_LN906597.1"/>
</dbReference>
<dbReference type="Proteomes" id="UP000198651">
    <property type="component" value="Chromosome I"/>
</dbReference>
<accession>A0A0S4M4U0</accession>
<protein>
    <submittedName>
        <fullName evidence="1">Uncharacterized protein</fullName>
    </submittedName>
</protein>
<organism evidence="1 2">
    <name type="scientific">Candidatus Ichthyocystis hellenicum</name>
    <dbReference type="NCBI Taxonomy" id="1561003"/>
    <lineage>
        <taxon>Bacteria</taxon>
        <taxon>Pseudomonadati</taxon>
        <taxon>Pseudomonadota</taxon>
        <taxon>Betaproteobacteria</taxon>
        <taxon>Burkholderiales</taxon>
        <taxon>Candidatus Ichthyocystis</taxon>
    </lineage>
</organism>
<gene>
    <name evidence="1" type="ORF">Ark11_1058</name>
</gene>
<dbReference type="AlphaFoldDB" id="A0A0S4M4U0"/>
<dbReference type="EMBL" id="LN906597">
    <property type="protein sequence ID" value="CUT17874.1"/>
    <property type="molecule type" value="Genomic_DNA"/>
</dbReference>
<sequence length="1235" mass="142173">MYLYNLSNDFTSSNIDDNKNIKNDTYDNTTEHVCYEDLNKSNNYELSHSVGVVPKDDHTYPLSFCTHDTSYQGNNHEEDLLPPDIFKLTQLDEPNLSSKQPYEEFNTLKRQYIECESILIDQNPKRPDLKKNTGEIITASNLKNIGQTKKYLPKSKTLEWPIIKKEIRTKLYRCNVREIMCAEKTCNALPSTSTEHTTAKNTLTDNEPQSIAQNLRGVEPEKVSINKNAIENNTIITSYHNTNLWHTKSNSRILYIDAIKKIGIDNDGLFKRSVLKKMGKIIERRNLLKYHIDLSQTYSNIRKYVLYKTSSLFEDDTIDTGILITPGMSISDLRSSCVSNNMFFKKLREHCKKVKKDIRVTPNNNLSRIFQSYIILNNSCYLNSTKPKIKFKPPKHRFIPDLEELIIDTVSNLPNSIIYEIEKIDPKNIVNSLFSGVHGVLVSKSLIKNMKLLFASNRHAFEFANKRFDDNLNSFNKLLGKIANIVRKFCIFHDGVFLPDESTVEQLSKYLLSDMYGVSSKFHKKLKLPAQNIQKPIGSIDNINFKSNSTKDVTTSLTRNTDPSEQKKMIKEFGIKPYRKTNILSAGNTSNIYECAIKKISIDNNFQFKDSVLEELVAYITIRGFTKSSINLSKTYSNVRKYVLDKISPYISDAITTTDVLIVPGMSLSDLVYSCVSNSLFFEKLSKNCEETVKNIKLIPSNYFSSIIQSCIYFDSPERLVITNKKNKLCSSTKLLITETISNLPNNIIHEIKKFNPHEITDGLFVNIHNVYLQKSLIRKIELIFNSNKLPDDKFISNLNFLNNLLTKIFIEVESHPVLHSGKTLFPGEHTAKLLSKYILSDMYNISTKIHKKLSLHEHTKDGTSESNYEKSSEINIHDNMKISLLKNHSLLIPQKKLKWNHNPVSPLYIYKLALSGIDIDKSNFKSSFIDKSKHYWSVIKHLSEKEKIDIDLSITYTNVKNYILETFSPFLKEIEEETRSKIKLTNGMTIDELRLSYASNEEFLDKLREFCNKVIISIKNPRNTILTDLIQSNVPLGTEISKKIRMKKGRKNSFLNEIKKLLITNISNIPEVLSESIKLLPHADIINGFFSNFYDMYVDNESLLKAKLIFDTIPLKVINDPLLSESVDKISLDIIDKIRKQNIIRIRRRSIINSNLICGKLSTYNYVKKLVKQELPTLKDSLSDHILTIRNNKIETADQKTRDEIFDKLGSDLVETIVISYNRLFVKKHKSKIK</sequence>
<evidence type="ECO:0000313" key="1">
    <source>
        <dbReference type="EMBL" id="CUT17874.1"/>
    </source>
</evidence>